<name>A0A2V2FWU5_9FIRM</name>
<keyword evidence="6" id="KW-1185">Reference proteome</keyword>
<proteinExistence type="predicted"/>
<gene>
    <name evidence="5" type="ORF">DES51_11324</name>
    <name evidence="4" type="ORF">MQE39_07545</name>
</gene>
<dbReference type="Proteomes" id="UP001276902">
    <property type="component" value="Unassembled WGS sequence"/>
</dbReference>
<evidence type="ECO:0000313" key="5">
    <source>
        <dbReference type="EMBL" id="PXX76830.1"/>
    </source>
</evidence>
<dbReference type="Pfam" id="PF08220">
    <property type="entry name" value="HTH_DeoR"/>
    <property type="match status" value="1"/>
</dbReference>
<evidence type="ECO:0000313" key="6">
    <source>
        <dbReference type="Proteomes" id="UP000247612"/>
    </source>
</evidence>
<dbReference type="GeneID" id="94439288"/>
<protein>
    <submittedName>
        <fullName evidence="5">DeoR family transcriptional regulator</fullName>
    </submittedName>
    <submittedName>
        <fullName evidence="4">DeoR/GlpR family DNA-binding transcription regulator</fullName>
    </submittedName>
</protein>
<dbReference type="AlphaFoldDB" id="A0A2V2FWU5"/>
<evidence type="ECO:0000313" key="4">
    <source>
        <dbReference type="EMBL" id="MDY5167966.1"/>
    </source>
</evidence>
<dbReference type="EMBL" id="QJKH01000013">
    <property type="protein sequence ID" value="PXX76830.1"/>
    <property type="molecule type" value="Genomic_DNA"/>
</dbReference>
<dbReference type="RefSeq" id="WP_022939613.1">
    <property type="nucleotide sequence ID" value="NZ_BAABZA010000001.1"/>
</dbReference>
<comment type="caution">
    <text evidence="5">The sequence shown here is derived from an EMBL/GenBank/DDBJ whole genome shotgun (WGS) entry which is preliminary data.</text>
</comment>
<dbReference type="InterPro" id="IPR001034">
    <property type="entry name" value="DeoR_HTH"/>
</dbReference>
<dbReference type="EMBL" id="JALDAW010000011">
    <property type="protein sequence ID" value="MDY5167966.1"/>
    <property type="molecule type" value="Genomic_DNA"/>
</dbReference>
<dbReference type="Proteomes" id="UP000247612">
    <property type="component" value="Unassembled WGS sequence"/>
</dbReference>
<reference evidence="4" key="2">
    <citation type="submission" date="2022-03" db="EMBL/GenBank/DDBJ databases">
        <title>First case of bacteraemia caused by Dielma fastidiosa in a patient hospitalised with diverticulitis.</title>
        <authorList>
            <person name="Forman-Ankjaer B."/>
            <person name="Hvid-Jensen F."/>
            <person name="Kobel C.M."/>
            <person name="Greve T."/>
        </authorList>
    </citation>
    <scope>NUCLEOTIDE SEQUENCE</scope>
    <source>
        <strain evidence="4">AUH_DF_2021</strain>
    </source>
</reference>
<sequence length="260" mass="29386">MKYQRQIDLLQYINNKGTVSIAELLEHFHISKATLNRDLTDLEKEESIRKVHGGVVSNLPMQTFELPINKKELYNKAYKEAIATQAVSLIQSNQSIILDSGSTIWYLAKELVKRRDIENLTVITCDLKVAYTLAEAENDNLSLFVLGGMKHKESFDLYGPTIVEILKSLNVDLYFMGVAAFDNKTGITHTYLDDVSTKKAMLQCAKKVVLCADSSKYGLVKRWSICNVEDVDMIITDNHLSDESLAEIKEKCSEIKLVNE</sequence>
<dbReference type="InterPro" id="IPR014036">
    <property type="entry name" value="DeoR-like_C"/>
</dbReference>
<dbReference type="InterPro" id="IPR050313">
    <property type="entry name" value="Carb_Metab_HTH_regulators"/>
</dbReference>
<dbReference type="STRING" id="1034346.GCA_000313565_03335"/>
<dbReference type="Pfam" id="PF00455">
    <property type="entry name" value="DeoRC"/>
    <property type="match status" value="1"/>
</dbReference>
<dbReference type="PANTHER" id="PTHR30363:SF44">
    <property type="entry name" value="AGA OPERON TRANSCRIPTIONAL REPRESSOR-RELATED"/>
    <property type="match status" value="1"/>
</dbReference>
<keyword evidence="4" id="KW-0238">DNA-binding</keyword>
<dbReference type="SUPFAM" id="SSF46785">
    <property type="entry name" value="Winged helix' DNA-binding domain"/>
    <property type="match status" value="1"/>
</dbReference>
<feature type="domain" description="HTH deoR-type" evidence="3">
    <location>
        <begin position="2"/>
        <end position="57"/>
    </location>
</feature>
<evidence type="ECO:0000259" key="3">
    <source>
        <dbReference type="PROSITE" id="PS51000"/>
    </source>
</evidence>
<dbReference type="Gene3D" id="3.40.50.1360">
    <property type="match status" value="1"/>
</dbReference>
<dbReference type="Gene3D" id="1.10.10.10">
    <property type="entry name" value="Winged helix-like DNA-binding domain superfamily/Winged helix DNA-binding domain"/>
    <property type="match status" value="1"/>
</dbReference>
<evidence type="ECO:0000256" key="2">
    <source>
        <dbReference type="ARBA" id="ARBA00023163"/>
    </source>
</evidence>
<dbReference type="InterPro" id="IPR037171">
    <property type="entry name" value="NagB/RpiA_transferase-like"/>
</dbReference>
<keyword evidence="1" id="KW-0805">Transcription regulation</keyword>
<dbReference type="GO" id="GO:0003700">
    <property type="term" value="F:DNA-binding transcription factor activity"/>
    <property type="evidence" value="ECO:0007669"/>
    <property type="project" value="InterPro"/>
</dbReference>
<accession>A0A2V2FWU5</accession>
<dbReference type="PANTHER" id="PTHR30363">
    <property type="entry name" value="HTH-TYPE TRANSCRIPTIONAL REGULATOR SRLR-RELATED"/>
    <property type="match status" value="1"/>
</dbReference>
<reference evidence="5 6" key="1">
    <citation type="submission" date="2018-05" db="EMBL/GenBank/DDBJ databases">
        <title>Genomic Encyclopedia of Type Strains, Phase IV (KMG-IV): sequencing the most valuable type-strain genomes for metagenomic binning, comparative biology and taxonomic classification.</title>
        <authorList>
            <person name="Goeker M."/>
        </authorList>
    </citation>
    <scope>NUCLEOTIDE SEQUENCE [LARGE SCALE GENOMIC DNA]</scope>
    <source>
        <strain evidence="5 6">JC118</strain>
    </source>
</reference>
<dbReference type="PROSITE" id="PS51000">
    <property type="entry name" value="HTH_DEOR_2"/>
    <property type="match status" value="1"/>
</dbReference>
<keyword evidence="2" id="KW-0804">Transcription</keyword>
<evidence type="ECO:0000256" key="1">
    <source>
        <dbReference type="ARBA" id="ARBA00023015"/>
    </source>
</evidence>
<dbReference type="SUPFAM" id="SSF100950">
    <property type="entry name" value="NagB/RpiA/CoA transferase-like"/>
    <property type="match status" value="1"/>
</dbReference>
<dbReference type="SMART" id="SM01134">
    <property type="entry name" value="DeoRC"/>
    <property type="match status" value="1"/>
</dbReference>
<organism evidence="5 6">
    <name type="scientific">Dielma fastidiosa</name>
    <dbReference type="NCBI Taxonomy" id="1034346"/>
    <lineage>
        <taxon>Bacteria</taxon>
        <taxon>Bacillati</taxon>
        <taxon>Bacillota</taxon>
        <taxon>Erysipelotrichia</taxon>
        <taxon>Erysipelotrichales</taxon>
        <taxon>Erysipelotrichaceae</taxon>
        <taxon>Dielma</taxon>
    </lineage>
</organism>
<dbReference type="OrthoDB" id="9797223at2"/>
<dbReference type="InterPro" id="IPR036390">
    <property type="entry name" value="WH_DNA-bd_sf"/>
</dbReference>
<dbReference type="GO" id="GO:0003677">
    <property type="term" value="F:DNA binding"/>
    <property type="evidence" value="ECO:0007669"/>
    <property type="project" value="UniProtKB-KW"/>
</dbReference>
<dbReference type="InterPro" id="IPR036388">
    <property type="entry name" value="WH-like_DNA-bd_sf"/>
</dbReference>
<dbReference type="PRINTS" id="PR00037">
    <property type="entry name" value="HTHLACR"/>
</dbReference>
<dbReference type="SMART" id="SM00420">
    <property type="entry name" value="HTH_DEOR"/>
    <property type="match status" value="1"/>
</dbReference>